<keyword evidence="1" id="KW-0812">Transmembrane</keyword>
<protein>
    <submittedName>
        <fullName evidence="2">Uncharacterized protein</fullName>
    </submittedName>
</protein>
<evidence type="ECO:0000313" key="3">
    <source>
        <dbReference type="Proteomes" id="UP000632740"/>
    </source>
</evidence>
<keyword evidence="1" id="KW-0472">Membrane</keyword>
<dbReference type="AlphaFoldDB" id="A0A919NZZ9"/>
<sequence>MPDDLPRSPSGRVPRWVVDEASGRVVQQFGPAEPFRPAGGSGPDEFGQVWTPAVPARRRGSRPVVPVLALVLLVGFGCTWWLTDGLSRAPAGVVDAAESVFGVQLSPGLRPVPPPTAEVVALAGEAHLTDEGRELLYGARPELLGAAAFAGRCDDGHAAGAVAHDGAVGCYKPGDESIVVYVPADARLHGFVVETVAHETLHAAWNRLSPADQMVVTPLLEAEVAALAPDDPMRAQIDGSVGTHLESRPTELFAYVGTQLWRDGGLAPALEAVYARFVVDRAALVAVHTGFLSQLDTMRTDIEAAYRTLVDSEQANALSRAQYDADAAAVADYRAEYQAKAAEVAAMPEERRARLRLSWRWWDGTDLPMAPAEQTLATAADLLARDDAELPAREAAVGAAEAAAAAERARLDGLTADFDTLQAQLDPTGSQPSSS</sequence>
<keyword evidence="1" id="KW-1133">Transmembrane helix</keyword>
<evidence type="ECO:0000313" key="2">
    <source>
        <dbReference type="EMBL" id="GIG20793.1"/>
    </source>
</evidence>
<feature type="transmembrane region" description="Helical" evidence="1">
    <location>
        <begin position="64"/>
        <end position="82"/>
    </location>
</feature>
<accession>A0A919NZZ9</accession>
<dbReference type="EMBL" id="BONK01000004">
    <property type="protein sequence ID" value="GIG20793.1"/>
    <property type="molecule type" value="Genomic_DNA"/>
</dbReference>
<comment type="caution">
    <text evidence="2">The sequence shown here is derived from an EMBL/GenBank/DDBJ whole genome shotgun (WGS) entry which is preliminary data.</text>
</comment>
<proteinExistence type="predicted"/>
<evidence type="ECO:0000256" key="1">
    <source>
        <dbReference type="SAM" id="Phobius"/>
    </source>
</evidence>
<dbReference type="Proteomes" id="UP000632740">
    <property type="component" value="Unassembled WGS sequence"/>
</dbReference>
<gene>
    <name evidence="2" type="ORF">Cch01nite_15170</name>
</gene>
<keyword evidence="3" id="KW-1185">Reference proteome</keyword>
<reference evidence="2" key="1">
    <citation type="submission" date="2021-01" db="EMBL/GenBank/DDBJ databases">
        <title>Whole genome shotgun sequence of Cellulomonas chitinilytica NBRC 110799.</title>
        <authorList>
            <person name="Komaki H."/>
            <person name="Tamura T."/>
        </authorList>
    </citation>
    <scope>NUCLEOTIDE SEQUENCE</scope>
    <source>
        <strain evidence="2">NBRC 110799</strain>
    </source>
</reference>
<name>A0A919NZZ9_9CELL</name>
<organism evidence="2 3">
    <name type="scientific">Cellulomonas chitinilytica</name>
    <dbReference type="NCBI Taxonomy" id="398759"/>
    <lineage>
        <taxon>Bacteria</taxon>
        <taxon>Bacillati</taxon>
        <taxon>Actinomycetota</taxon>
        <taxon>Actinomycetes</taxon>
        <taxon>Micrococcales</taxon>
        <taxon>Cellulomonadaceae</taxon>
        <taxon>Cellulomonas</taxon>
    </lineage>
</organism>